<dbReference type="EMBL" id="CM042011">
    <property type="protein sequence ID" value="KAI3765374.1"/>
    <property type="molecule type" value="Genomic_DNA"/>
</dbReference>
<accession>A0ACB9F2A9</accession>
<evidence type="ECO:0000313" key="1">
    <source>
        <dbReference type="EMBL" id="KAI3765374.1"/>
    </source>
</evidence>
<reference evidence="1 2" key="2">
    <citation type="journal article" date="2022" name="Mol. Ecol. Resour.">
        <title>The genomes of chicory, endive, great burdock and yacon provide insights into Asteraceae paleo-polyploidization history and plant inulin production.</title>
        <authorList>
            <person name="Fan W."/>
            <person name="Wang S."/>
            <person name="Wang H."/>
            <person name="Wang A."/>
            <person name="Jiang F."/>
            <person name="Liu H."/>
            <person name="Zhao H."/>
            <person name="Xu D."/>
            <person name="Zhang Y."/>
        </authorList>
    </citation>
    <scope>NUCLEOTIDE SEQUENCE [LARGE SCALE GENOMIC DNA]</scope>
    <source>
        <strain evidence="2">cv. Punajuju</strain>
        <tissue evidence="1">Leaves</tissue>
    </source>
</reference>
<reference evidence="2" key="1">
    <citation type="journal article" date="2022" name="Mol. Ecol. Resour.">
        <title>The genomes of chicory, endive, great burdock and yacon provide insights into Asteraceae palaeo-polyploidization history and plant inulin production.</title>
        <authorList>
            <person name="Fan W."/>
            <person name="Wang S."/>
            <person name="Wang H."/>
            <person name="Wang A."/>
            <person name="Jiang F."/>
            <person name="Liu H."/>
            <person name="Zhao H."/>
            <person name="Xu D."/>
            <person name="Zhang Y."/>
        </authorList>
    </citation>
    <scope>NUCLEOTIDE SEQUENCE [LARGE SCALE GENOMIC DNA]</scope>
    <source>
        <strain evidence="2">cv. Punajuju</strain>
    </source>
</reference>
<evidence type="ECO:0000313" key="2">
    <source>
        <dbReference type="Proteomes" id="UP001055811"/>
    </source>
</evidence>
<dbReference type="Proteomes" id="UP001055811">
    <property type="component" value="Linkage Group LG03"/>
</dbReference>
<gene>
    <name evidence="1" type="ORF">L2E82_15407</name>
</gene>
<proteinExistence type="predicted"/>
<name>A0ACB9F2A9_CICIN</name>
<keyword evidence="2" id="KW-1185">Reference proteome</keyword>
<comment type="caution">
    <text evidence="1">The sequence shown here is derived from an EMBL/GenBank/DDBJ whole genome shotgun (WGS) entry which is preliminary data.</text>
</comment>
<sequence>MAENEIEYVGSGVPAPLPINIINFENYRTSNGWSGGSHHEIVEDEEEDVGGFGGSRVMPSITEEYNDGNSSDLFSYDIERNVSDVVYVVTWKGSEELSSASMDALLWTLGNDLRESTIVYLVHVFPEIRFIPTPLGRLPITQANPEQKEGHLTNERRKRSEYLQKFLSLCSSSKVQVETVLIESDMEAKAILDLIPILNIRKLVMGATKSSLRKLKSSSKKGGGGTLDQILHNAPQFCDVKIICEGKEVSLQDKSSTEPPSPSSTASSPRGDTNVNTLKPVQVQEGDTNGFVKCSCFKL</sequence>
<protein>
    <submittedName>
        <fullName evidence="1">Uncharacterized protein</fullName>
    </submittedName>
</protein>
<organism evidence="1 2">
    <name type="scientific">Cichorium intybus</name>
    <name type="common">Chicory</name>
    <dbReference type="NCBI Taxonomy" id="13427"/>
    <lineage>
        <taxon>Eukaryota</taxon>
        <taxon>Viridiplantae</taxon>
        <taxon>Streptophyta</taxon>
        <taxon>Embryophyta</taxon>
        <taxon>Tracheophyta</taxon>
        <taxon>Spermatophyta</taxon>
        <taxon>Magnoliopsida</taxon>
        <taxon>eudicotyledons</taxon>
        <taxon>Gunneridae</taxon>
        <taxon>Pentapetalae</taxon>
        <taxon>asterids</taxon>
        <taxon>campanulids</taxon>
        <taxon>Asterales</taxon>
        <taxon>Asteraceae</taxon>
        <taxon>Cichorioideae</taxon>
        <taxon>Cichorieae</taxon>
        <taxon>Cichoriinae</taxon>
        <taxon>Cichorium</taxon>
    </lineage>
</organism>